<evidence type="ECO:0000313" key="2">
    <source>
        <dbReference type="EMBL" id="ODN70806.1"/>
    </source>
</evidence>
<sequence length="71" mass="8015">MMSLISDEFHASQMKKPMPTPPISISAATMASQDRPMPMRRPVKMYGAAAGIMILRKYSKPLRRSTLATFW</sequence>
<accession>A0A1E3H4V1</accession>
<feature type="region of interest" description="Disordered" evidence="1">
    <location>
        <begin position="1"/>
        <end position="23"/>
    </location>
</feature>
<gene>
    <name evidence="2" type="ORF">A6302_01853</name>
</gene>
<protein>
    <submittedName>
        <fullName evidence="2">Uncharacterized protein</fullName>
    </submittedName>
</protein>
<keyword evidence="3" id="KW-1185">Reference proteome</keyword>
<dbReference type="EMBL" id="MCRJ01000038">
    <property type="protein sequence ID" value="ODN70806.1"/>
    <property type="molecule type" value="Genomic_DNA"/>
</dbReference>
<evidence type="ECO:0000256" key="1">
    <source>
        <dbReference type="SAM" id="MobiDB-lite"/>
    </source>
</evidence>
<name>A0A1E3H4V1_9HYPH</name>
<dbReference type="Proteomes" id="UP000094622">
    <property type="component" value="Unassembled WGS sequence"/>
</dbReference>
<comment type="caution">
    <text evidence="2">The sequence shown here is derived from an EMBL/GenBank/DDBJ whole genome shotgun (WGS) entry which is preliminary data.</text>
</comment>
<dbReference type="AlphaFoldDB" id="A0A1E3H4V1"/>
<evidence type="ECO:0000313" key="3">
    <source>
        <dbReference type="Proteomes" id="UP000094622"/>
    </source>
</evidence>
<proteinExistence type="predicted"/>
<organism evidence="2 3">
    <name type="scientific">Methylobrevis pamukkalensis</name>
    <dbReference type="NCBI Taxonomy" id="1439726"/>
    <lineage>
        <taxon>Bacteria</taxon>
        <taxon>Pseudomonadati</taxon>
        <taxon>Pseudomonadota</taxon>
        <taxon>Alphaproteobacteria</taxon>
        <taxon>Hyphomicrobiales</taxon>
        <taxon>Pleomorphomonadaceae</taxon>
        <taxon>Methylobrevis</taxon>
    </lineage>
</organism>
<reference evidence="2 3" key="1">
    <citation type="submission" date="2016-07" db="EMBL/GenBank/DDBJ databases">
        <title>Draft Genome Sequence of Methylobrevis pamukkalensis PK2.</title>
        <authorList>
            <person name="Vasilenko O.V."/>
            <person name="Doronina N.V."/>
            <person name="Shmareva M.N."/>
            <person name="Tarlachkov S.V."/>
            <person name="Mustakhimov I."/>
            <person name="Trotsenko Y.A."/>
        </authorList>
    </citation>
    <scope>NUCLEOTIDE SEQUENCE [LARGE SCALE GENOMIC DNA]</scope>
    <source>
        <strain evidence="2 3">PK2</strain>
    </source>
</reference>